<comment type="caution">
    <text evidence="3">The sequence shown here is derived from an EMBL/GenBank/DDBJ whole genome shotgun (WGS) entry which is preliminary data.</text>
</comment>
<keyword evidence="2" id="KW-0175">Coiled coil</keyword>
<reference evidence="3 4" key="1">
    <citation type="submission" date="2022-05" db="EMBL/GenBank/DDBJ databases">
        <authorList>
            <consortium name="Genoscope - CEA"/>
            <person name="William W."/>
        </authorList>
    </citation>
    <scope>NUCLEOTIDE SEQUENCE [LARGE SCALE GENOMIC DNA]</scope>
</reference>
<keyword evidence="1" id="KW-0540">Nuclease</keyword>
<protein>
    <submittedName>
        <fullName evidence="3">Uncharacterized protein</fullName>
    </submittedName>
</protein>
<dbReference type="Proteomes" id="UP001159427">
    <property type="component" value="Unassembled WGS sequence"/>
</dbReference>
<evidence type="ECO:0000313" key="3">
    <source>
        <dbReference type="EMBL" id="CAH3185330.1"/>
    </source>
</evidence>
<dbReference type="PANTHER" id="PTHR11046">
    <property type="entry name" value="OLIGORIBONUCLEASE, MITOCHONDRIAL"/>
    <property type="match status" value="1"/>
</dbReference>
<evidence type="ECO:0000256" key="1">
    <source>
        <dbReference type="ARBA" id="ARBA00022722"/>
    </source>
</evidence>
<dbReference type="InterPro" id="IPR022894">
    <property type="entry name" value="Oligoribonuclease"/>
</dbReference>
<proteinExistence type="predicted"/>
<sequence>MDSFKYRVKEIAQALSTFLSSNESGSCRLTRTACEAFHPRGSQTAGVSEYFDVHLSENGVESKLVEFIGNHFNIIFYNSAAVFYHKSHIQDFLFKWPSPNRLLQLVAKDIVEPVYLAGVRALGILDKIVTGPFFRLTETATSVLELNPHLKRMQECFEQWSMDASPLLEGATLFDEDIVPIHRDDIFDSLFQEQSVQLETLTQEALEIIFNSWIILFERQAQDQLPGGKYASPSSEQLAQAVNVPATNMASERDFGVFDLLLHLKPAARLISHEALVMWTNNKTTAWLNSLSPEDKEKCMADARANTGAILARYKERKEKIFQQRKEKLLEKQRAKEEAERKLRQQRLNLVNGIAELGGPWKS</sequence>
<gene>
    <name evidence="3" type="ORF">PEVE_00016071</name>
</gene>
<dbReference type="EMBL" id="CALNXI010002251">
    <property type="protein sequence ID" value="CAH3185330.1"/>
    <property type="molecule type" value="Genomic_DNA"/>
</dbReference>
<organism evidence="3 4">
    <name type="scientific">Porites evermanni</name>
    <dbReference type="NCBI Taxonomy" id="104178"/>
    <lineage>
        <taxon>Eukaryota</taxon>
        <taxon>Metazoa</taxon>
        <taxon>Cnidaria</taxon>
        <taxon>Anthozoa</taxon>
        <taxon>Hexacorallia</taxon>
        <taxon>Scleractinia</taxon>
        <taxon>Fungiina</taxon>
        <taxon>Poritidae</taxon>
        <taxon>Porites</taxon>
    </lineage>
</organism>
<feature type="non-terminal residue" evidence="3">
    <location>
        <position position="363"/>
    </location>
</feature>
<dbReference type="PANTHER" id="PTHR11046:SF29">
    <property type="match status" value="1"/>
</dbReference>
<name>A0ABN8S287_9CNID</name>
<evidence type="ECO:0000313" key="4">
    <source>
        <dbReference type="Proteomes" id="UP001159427"/>
    </source>
</evidence>
<keyword evidence="4" id="KW-1185">Reference proteome</keyword>
<feature type="coiled-coil region" evidence="2">
    <location>
        <begin position="318"/>
        <end position="356"/>
    </location>
</feature>
<accession>A0ABN8S287</accession>
<evidence type="ECO:0000256" key="2">
    <source>
        <dbReference type="SAM" id="Coils"/>
    </source>
</evidence>
<keyword evidence="1" id="KW-0378">Hydrolase</keyword>